<dbReference type="Proteomes" id="UP000078336">
    <property type="component" value="Unassembled WGS sequence"/>
</dbReference>
<accession>A0A178TA06</accession>
<organism evidence="1 2">
    <name type="scientific">Anoxybacillus flavithermus</name>
    <dbReference type="NCBI Taxonomy" id="33934"/>
    <lineage>
        <taxon>Bacteria</taxon>
        <taxon>Bacillati</taxon>
        <taxon>Bacillota</taxon>
        <taxon>Bacilli</taxon>
        <taxon>Bacillales</taxon>
        <taxon>Anoxybacillaceae</taxon>
        <taxon>Anoxybacillus</taxon>
    </lineage>
</organism>
<protein>
    <submittedName>
        <fullName evidence="1">Uncharacterized protein</fullName>
    </submittedName>
</protein>
<name>A0A178TA06_9BACL</name>
<evidence type="ECO:0000313" key="1">
    <source>
        <dbReference type="EMBL" id="OAO78210.1"/>
    </source>
</evidence>
<keyword evidence="2" id="KW-1185">Reference proteome</keyword>
<sequence>MQNSEEGQAFLAIFYRAFALKRGQTVRVSPRRSGDTDC</sequence>
<dbReference type="AlphaFoldDB" id="A0A178TA06"/>
<reference evidence="1 2" key="1">
    <citation type="submission" date="2016-03" db="EMBL/GenBank/DDBJ databases">
        <title>Spore heat resistance.</title>
        <authorList>
            <person name="Boekhorst J."/>
            <person name="Berendsen E.M."/>
            <person name="Wells-Bennik M.H."/>
            <person name="Kuipers O.P."/>
        </authorList>
    </citation>
    <scope>NUCLEOTIDE SEQUENCE [LARGE SCALE GENOMIC DNA]</scope>
    <source>
        <strain evidence="1 2">AF16</strain>
    </source>
</reference>
<gene>
    <name evidence="1" type="ORF">TAF16_1959</name>
</gene>
<dbReference type="PATRIC" id="fig|33934.7.peg.1931"/>
<comment type="caution">
    <text evidence="1">The sequence shown here is derived from an EMBL/GenBank/DDBJ whole genome shotgun (WGS) entry which is preliminary data.</text>
</comment>
<evidence type="ECO:0000313" key="2">
    <source>
        <dbReference type="Proteomes" id="UP000078336"/>
    </source>
</evidence>
<proteinExistence type="predicted"/>
<dbReference type="EMBL" id="LUCQ01000111">
    <property type="protein sequence ID" value="OAO78210.1"/>
    <property type="molecule type" value="Genomic_DNA"/>
</dbReference>